<organism evidence="1 2">
    <name type="scientific">Pseudomonas frederiksbergensis</name>
    <dbReference type="NCBI Taxonomy" id="104087"/>
    <lineage>
        <taxon>Bacteria</taxon>
        <taxon>Pseudomonadati</taxon>
        <taxon>Pseudomonadota</taxon>
        <taxon>Gammaproteobacteria</taxon>
        <taxon>Pseudomonadales</taxon>
        <taxon>Pseudomonadaceae</taxon>
        <taxon>Pseudomonas</taxon>
    </lineage>
</organism>
<protein>
    <submittedName>
        <fullName evidence="1">Uncharacterized protein</fullName>
    </submittedName>
</protein>
<proteinExistence type="predicted"/>
<evidence type="ECO:0000313" key="2">
    <source>
        <dbReference type="Proteomes" id="UP000284002"/>
    </source>
</evidence>
<gene>
    <name evidence="1" type="ORF">BK662_09960</name>
</gene>
<dbReference type="RefSeq" id="WP_123357980.1">
    <property type="nucleotide sequence ID" value="NZ_MOBM01000012.1"/>
</dbReference>
<dbReference type="Proteomes" id="UP000284002">
    <property type="component" value="Unassembled WGS sequence"/>
</dbReference>
<dbReference type="EMBL" id="MOBM01000012">
    <property type="protein sequence ID" value="RON16822.1"/>
    <property type="molecule type" value="Genomic_DNA"/>
</dbReference>
<name>A0A423HUH5_9PSED</name>
<accession>A0A423HUH5</accession>
<comment type="caution">
    <text evidence="1">The sequence shown here is derived from an EMBL/GenBank/DDBJ whole genome shotgun (WGS) entry which is preliminary data.</text>
</comment>
<dbReference type="AlphaFoldDB" id="A0A423HUH5"/>
<evidence type="ECO:0000313" key="1">
    <source>
        <dbReference type="EMBL" id="RON16822.1"/>
    </source>
</evidence>
<sequence>MKTKSSRLPIYIELLERTLLEDGTFFVRLRTLDQLDEFWRKHRDKFAFACEGKISKNPSFLHEYEWVFGSAKAAVVRTVLRWGQSGIGCEFYDWAKHDSQMHEMFFLDRDAERNSEIEKGIWSEKDEMDFRADCVRRSVETYRGWWRFCNLPNGSSSYEWLNDGQGHEELIDPHMAYQEVETTLQEQAFDDWRQSDFWELEFHDGESIEELIQYWKNERVKGEGYYGDENESPENIS</sequence>
<reference evidence="1 2" key="1">
    <citation type="submission" date="2016-10" db="EMBL/GenBank/DDBJ databases">
        <title>Comparative genome analysis of multiple Pseudomonas spp. focuses on biocontrol and plant growth promoting traits.</title>
        <authorList>
            <person name="Tao X.-Y."/>
            <person name="Taylor C.G."/>
        </authorList>
    </citation>
    <scope>NUCLEOTIDE SEQUENCE [LARGE SCALE GENOMIC DNA]</scope>
    <source>
        <strain evidence="1 2">36C6</strain>
    </source>
</reference>